<feature type="domain" description="Alcohol dehydrogenase-like N-terminal" evidence="8">
    <location>
        <begin position="31"/>
        <end position="150"/>
    </location>
</feature>
<evidence type="ECO:0000256" key="6">
    <source>
        <dbReference type="ARBA" id="ARBA00023002"/>
    </source>
</evidence>
<comment type="pathway">
    <text evidence="2">Carbohydrate degradation.</text>
</comment>
<dbReference type="InterPro" id="IPR013154">
    <property type="entry name" value="ADH-like_N"/>
</dbReference>
<dbReference type="InterPro" id="IPR045306">
    <property type="entry name" value="SDH-like"/>
</dbReference>
<keyword evidence="6" id="KW-0560">Oxidoreductase</keyword>
<keyword evidence="4" id="KW-0479">Metal-binding</keyword>
<dbReference type="Pfam" id="PF08240">
    <property type="entry name" value="ADH_N"/>
    <property type="match status" value="1"/>
</dbReference>
<dbReference type="GO" id="GO:0008270">
    <property type="term" value="F:zinc ion binding"/>
    <property type="evidence" value="ECO:0007669"/>
    <property type="project" value="InterPro"/>
</dbReference>
<evidence type="ECO:0000259" key="8">
    <source>
        <dbReference type="Pfam" id="PF08240"/>
    </source>
</evidence>
<dbReference type="OrthoDB" id="5363962at2759"/>
<dbReference type="Gene3D" id="3.40.50.720">
    <property type="entry name" value="NAD(P)-binding Rossmann-like Domain"/>
    <property type="match status" value="1"/>
</dbReference>
<reference evidence="9" key="1">
    <citation type="submission" date="2022-10" db="EMBL/GenBank/DDBJ databases">
        <title>Tapping the CABI collections for fungal endophytes: first genome assemblies for Collariella, Neodidymelliopsis, Ascochyta clinopodiicola, Didymella pomorum, Didymosphaeria variabile, Neocosmospora piperis and Neocucurbitaria cava.</title>
        <authorList>
            <person name="Hill R."/>
        </authorList>
    </citation>
    <scope>NUCLEOTIDE SEQUENCE</scope>
    <source>
        <strain evidence="9">IMI 356814</strain>
    </source>
</reference>
<dbReference type="PANTHER" id="PTHR43161">
    <property type="entry name" value="SORBITOL DEHYDROGENASE"/>
    <property type="match status" value="1"/>
</dbReference>
<keyword evidence="5" id="KW-0862">Zinc</keyword>
<keyword evidence="10" id="KW-1185">Reference proteome</keyword>
<dbReference type="Proteomes" id="UP001140560">
    <property type="component" value="Unassembled WGS sequence"/>
</dbReference>
<dbReference type="AlphaFoldDB" id="A0A9W9CKT2"/>
<dbReference type="GO" id="GO:0006062">
    <property type="term" value="P:sorbitol catabolic process"/>
    <property type="evidence" value="ECO:0007669"/>
    <property type="project" value="TreeGrafter"/>
</dbReference>
<dbReference type="InterPro" id="IPR011032">
    <property type="entry name" value="GroES-like_sf"/>
</dbReference>
<dbReference type="GO" id="GO:0046526">
    <property type="term" value="F:D-xylulose reductase activity"/>
    <property type="evidence" value="ECO:0007669"/>
    <property type="project" value="UniProtKB-EC"/>
</dbReference>
<evidence type="ECO:0000256" key="1">
    <source>
        <dbReference type="ARBA" id="ARBA00001947"/>
    </source>
</evidence>
<dbReference type="PROSITE" id="PS00059">
    <property type="entry name" value="ADH_ZINC"/>
    <property type="match status" value="1"/>
</dbReference>
<dbReference type="PANTHER" id="PTHR43161:SF25">
    <property type="entry name" value="ALCOHOL DEHYDROGENASE, PUTATIVE (AFU_ORTHOLOGUE AFUA_1G14390)-RELATED"/>
    <property type="match status" value="1"/>
</dbReference>
<comment type="caution">
    <text evidence="9">The sequence shown here is derived from an EMBL/GenBank/DDBJ whole genome shotgun (WGS) entry which is preliminary data.</text>
</comment>
<dbReference type="SUPFAM" id="SSF51735">
    <property type="entry name" value="NAD(P)-binding Rossmann-fold domains"/>
    <property type="match status" value="1"/>
</dbReference>
<keyword evidence="7" id="KW-0520">NAD</keyword>
<protein>
    <recommendedName>
        <fullName evidence="8">Alcohol dehydrogenase-like N-terminal domain-containing protein</fullName>
    </recommendedName>
</protein>
<comment type="similarity">
    <text evidence="3">Belongs to the zinc-containing alcohol dehydrogenase family.</text>
</comment>
<proteinExistence type="inferred from homology"/>
<dbReference type="SUPFAM" id="SSF50129">
    <property type="entry name" value="GroES-like"/>
    <property type="match status" value="1"/>
</dbReference>
<dbReference type="EMBL" id="JAPEUY010000011">
    <property type="protein sequence ID" value="KAJ4368114.1"/>
    <property type="molecule type" value="Genomic_DNA"/>
</dbReference>
<evidence type="ECO:0000256" key="5">
    <source>
        <dbReference type="ARBA" id="ARBA00022833"/>
    </source>
</evidence>
<gene>
    <name evidence="9" type="ORF">N0V83_006469</name>
</gene>
<evidence type="ECO:0000256" key="2">
    <source>
        <dbReference type="ARBA" id="ARBA00004921"/>
    </source>
</evidence>
<evidence type="ECO:0000256" key="3">
    <source>
        <dbReference type="ARBA" id="ARBA00008072"/>
    </source>
</evidence>
<evidence type="ECO:0000313" key="10">
    <source>
        <dbReference type="Proteomes" id="UP001140560"/>
    </source>
</evidence>
<evidence type="ECO:0000256" key="7">
    <source>
        <dbReference type="ARBA" id="ARBA00023027"/>
    </source>
</evidence>
<name>A0A9W9CKT2_9PLEO</name>
<accession>A0A9W9CKT2</accession>
<dbReference type="InterPro" id="IPR002328">
    <property type="entry name" value="ADH_Zn_CS"/>
</dbReference>
<dbReference type="GO" id="GO:0003939">
    <property type="term" value="F:L-iditol 2-dehydrogenase (NAD+) activity"/>
    <property type="evidence" value="ECO:0007669"/>
    <property type="project" value="TreeGrafter"/>
</dbReference>
<comment type="cofactor">
    <cofactor evidence="1">
        <name>Zn(2+)</name>
        <dbReference type="ChEBI" id="CHEBI:29105"/>
    </cofactor>
</comment>
<dbReference type="InterPro" id="IPR036291">
    <property type="entry name" value="NAD(P)-bd_dom_sf"/>
</dbReference>
<evidence type="ECO:0000313" key="9">
    <source>
        <dbReference type="EMBL" id="KAJ4368114.1"/>
    </source>
</evidence>
<sequence>MTAGDSASGCYLHAAQDFHLESRPLPPPTGDEVQIAPRCTTLCGSDVHYYKHFRNGAIQVREPLCLGHETAGEILALGPDVCKTNPDLAVGNAVALECGVPCEQCALCKNGRYNVCPNLRFRSSASKFPHYQGSLQERVNHPAKWVHKLPREISFEVGALLEPLAVAVHAVRRSGAVLEGARNSCLIFGAGAIGLLCSVAAQVEGCQDIVMVDIDKDRLQFALDNGFAQAIYEVKAQRGTTLEESKAIARETAKNIGEVKWRDGNMVGQVQRTFECTGVESCLQASIYVSPGRLPHPVFFLGLQHDQATQSGGSVVLVGMGTPDHTLPISEISAREISLIPTWRYAGAYERAIEIAKASATGATFNGARLANVEKLITHRFNGLGSIQEAFDHATKPKDTSGALIIKVAVGTDGTAK</sequence>
<organism evidence="9 10">
    <name type="scientific">Neocucurbitaria cava</name>
    <dbReference type="NCBI Taxonomy" id="798079"/>
    <lineage>
        <taxon>Eukaryota</taxon>
        <taxon>Fungi</taxon>
        <taxon>Dikarya</taxon>
        <taxon>Ascomycota</taxon>
        <taxon>Pezizomycotina</taxon>
        <taxon>Dothideomycetes</taxon>
        <taxon>Pleosporomycetidae</taxon>
        <taxon>Pleosporales</taxon>
        <taxon>Pleosporineae</taxon>
        <taxon>Cucurbitariaceae</taxon>
        <taxon>Neocucurbitaria</taxon>
    </lineage>
</organism>
<dbReference type="CDD" id="cd05285">
    <property type="entry name" value="sorbitol_DH"/>
    <property type="match status" value="1"/>
</dbReference>
<evidence type="ECO:0000256" key="4">
    <source>
        <dbReference type="ARBA" id="ARBA00022723"/>
    </source>
</evidence>
<dbReference type="Gene3D" id="3.90.180.10">
    <property type="entry name" value="Medium-chain alcohol dehydrogenases, catalytic domain"/>
    <property type="match status" value="1"/>
</dbReference>